<dbReference type="OrthoDB" id="9814909at2"/>
<accession>A0A845QC44</accession>
<comment type="caution">
    <text evidence="1">The sequence shown here is derived from an EMBL/GenBank/DDBJ whole genome shotgun (WGS) entry which is preliminary data.</text>
</comment>
<dbReference type="Gene3D" id="1.10.600.10">
    <property type="entry name" value="Farnesyl Diphosphate Synthase"/>
    <property type="match status" value="1"/>
</dbReference>
<organism evidence="1 2">
    <name type="scientific">Pyruvatibacter mobilis</name>
    <dbReference type="NCBI Taxonomy" id="1712261"/>
    <lineage>
        <taxon>Bacteria</taxon>
        <taxon>Pseudomonadati</taxon>
        <taxon>Pseudomonadota</taxon>
        <taxon>Alphaproteobacteria</taxon>
        <taxon>Hyphomicrobiales</taxon>
        <taxon>Parvibaculaceae</taxon>
        <taxon>Pyruvatibacter</taxon>
    </lineage>
</organism>
<sequence>MSDPQTNLLPPQIIEQLRREDSDRFLSSLFAPAETRGHLWALYALDRDLKQIPHKVSEPMLGAIRFQWWRDTIGGIYQGQQQGHELVPALAAAIEAGSLPPERFHAWLDAREDEMAEDPFADMEMMRSHARRAEGTIMEMGAMLLGRGETSSASGAFGEAYGLIDLLKRCGAAAGRRSAFLPMDGLAGKQEAVFSGRLAPEAKAVFQAVAREAAARLKEASRDTSLRPDAAALPAMLHAGLVPAYARLFAREDFDFLRSAPEIPAFRRQIALMARAMRRRI</sequence>
<evidence type="ECO:0000313" key="1">
    <source>
        <dbReference type="EMBL" id="NBG95969.1"/>
    </source>
</evidence>
<dbReference type="InterPro" id="IPR002060">
    <property type="entry name" value="Squ/phyt_synthse"/>
</dbReference>
<dbReference type="InterPro" id="IPR008949">
    <property type="entry name" value="Isoprenoid_synthase_dom_sf"/>
</dbReference>
<gene>
    <name evidence="1" type="ORF">GTQ45_09520</name>
</gene>
<dbReference type="EMBL" id="WXYQ01000006">
    <property type="protein sequence ID" value="NBG95969.1"/>
    <property type="molecule type" value="Genomic_DNA"/>
</dbReference>
<keyword evidence="2" id="KW-1185">Reference proteome</keyword>
<dbReference type="GeneID" id="300654678"/>
<dbReference type="SUPFAM" id="SSF48576">
    <property type="entry name" value="Terpenoid synthases"/>
    <property type="match status" value="1"/>
</dbReference>
<protein>
    <submittedName>
        <fullName evidence="1">Squalene/phytoene synthase family protein</fullName>
    </submittedName>
</protein>
<proteinExistence type="predicted"/>
<dbReference type="Pfam" id="PF00494">
    <property type="entry name" value="SQS_PSY"/>
    <property type="match status" value="1"/>
</dbReference>
<dbReference type="Proteomes" id="UP000470384">
    <property type="component" value="Unassembled WGS sequence"/>
</dbReference>
<reference evidence="1 2" key="1">
    <citation type="journal article" date="2016" name="Int. J. Syst. Evol. Microbiol.">
        <title>Pyruvatibacter mobilis gen. nov., sp. nov., a marine bacterium from the culture broth of Picochlorum sp. 122.</title>
        <authorList>
            <person name="Wang G."/>
            <person name="Tang M."/>
            <person name="Wu H."/>
            <person name="Dai S."/>
            <person name="Li T."/>
            <person name="Chen C."/>
            <person name="He H."/>
            <person name="Fan J."/>
            <person name="Xiang W."/>
            <person name="Li X."/>
        </authorList>
    </citation>
    <scope>NUCLEOTIDE SEQUENCE [LARGE SCALE GENOMIC DNA]</scope>
    <source>
        <strain evidence="1 2">GYP-11</strain>
    </source>
</reference>
<name>A0A845QC44_9HYPH</name>
<dbReference type="RefSeq" id="WP_160587841.1">
    <property type="nucleotide sequence ID" value="NZ_BMHN01000001.1"/>
</dbReference>
<evidence type="ECO:0000313" key="2">
    <source>
        <dbReference type="Proteomes" id="UP000470384"/>
    </source>
</evidence>
<dbReference type="AlphaFoldDB" id="A0A845QC44"/>